<reference evidence="2" key="1">
    <citation type="submission" date="2020-01" db="EMBL/GenBank/DDBJ databases">
        <title>Development of genomics and gene disruption for Polysphondylium violaceum indicates a role for the polyketide synthase stlB in stalk morphogenesis.</title>
        <authorList>
            <person name="Narita B."/>
            <person name="Kawabe Y."/>
            <person name="Kin K."/>
            <person name="Saito T."/>
            <person name="Gibbs R."/>
            <person name="Kuspa A."/>
            <person name="Muzny D."/>
            <person name="Queller D."/>
            <person name="Richards S."/>
            <person name="Strassman J."/>
            <person name="Sucgang R."/>
            <person name="Worley K."/>
            <person name="Schaap P."/>
        </authorList>
    </citation>
    <scope>NUCLEOTIDE SEQUENCE</scope>
    <source>
        <strain evidence="2">QSvi11</strain>
    </source>
</reference>
<dbReference type="PANTHER" id="PTHR45694:SF18">
    <property type="entry name" value="GLUTAREDOXIN-1-RELATED"/>
    <property type="match status" value="1"/>
</dbReference>
<comment type="caution">
    <text evidence="2">The sequence shown here is derived from an EMBL/GenBank/DDBJ whole genome shotgun (WGS) entry which is preliminary data.</text>
</comment>
<dbReference type="PROSITE" id="PS51354">
    <property type="entry name" value="GLUTAREDOXIN_2"/>
    <property type="match status" value="1"/>
</dbReference>
<dbReference type="InterPro" id="IPR036249">
    <property type="entry name" value="Thioredoxin-like_sf"/>
</dbReference>
<sequence length="122" mass="13420">MSTRRILTNLTENGAQAVNAFHPEIVNEVVQNIESNKVLVVGMAYNPHCSGVCKALTAAGVEFKYLEYGSYFSMWNQRLAIKMFTGWPTFPQVFVNGALLGGEADTVKELNSGSLFDGLKKK</sequence>
<evidence type="ECO:0000313" key="3">
    <source>
        <dbReference type="Proteomes" id="UP000695562"/>
    </source>
</evidence>
<dbReference type="Gene3D" id="3.40.30.10">
    <property type="entry name" value="Glutaredoxin"/>
    <property type="match status" value="1"/>
</dbReference>
<dbReference type="InterPro" id="IPR002109">
    <property type="entry name" value="Glutaredoxin"/>
</dbReference>
<keyword evidence="3" id="KW-1185">Reference proteome</keyword>
<dbReference type="Proteomes" id="UP000695562">
    <property type="component" value="Unassembled WGS sequence"/>
</dbReference>
<dbReference type="GO" id="GO:0005737">
    <property type="term" value="C:cytoplasm"/>
    <property type="evidence" value="ECO:0007669"/>
    <property type="project" value="TreeGrafter"/>
</dbReference>
<dbReference type="GO" id="GO:0034599">
    <property type="term" value="P:cellular response to oxidative stress"/>
    <property type="evidence" value="ECO:0007669"/>
    <property type="project" value="TreeGrafter"/>
</dbReference>
<protein>
    <recommendedName>
        <fullName evidence="1">Glutaredoxin domain-containing protein</fullName>
    </recommendedName>
</protein>
<dbReference type="OrthoDB" id="44061at2759"/>
<evidence type="ECO:0000313" key="2">
    <source>
        <dbReference type="EMBL" id="KAF2070761.1"/>
    </source>
</evidence>
<dbReference type="PANTHER" id="PTHR45694">
    <property type="entry name" value="GLUTAREDOXIN 2"/>
    <property type="match status" value="1"/>
</dbReference>
<name>A0A8J4PQ17_9MYCE</name>
<proteinExistence type="predicted"/>
<dbReference type="SUPFAM" id="SSF52833">
    <property type="entry name" value="Thioredoxin-like"/>
    <property type="match status" value="1"/>
</dbReference>
<dbReference type="AlphaFoldDB" id="A0A8J4PQ17"/>
<feature type="domain" description="Glutaredoxin" evidence="1">
    <location>
        <begin position="45"/>
        <end position="98"/>
    </location>
</feature>
<dbReference type="GO" id="GO:0015038">
    <property type="term" value="F:glutathione disulfide oxidoreductase activity"/>
    <property type="evidence" value="ECO:0007669"/>
    <property type="project" value="TreeGrafter"/>
</dbReference>
<evidence type="ECO:0000259" key="1">
    <source>
        <dbReference type="Pfam" id="PF00462"/>
    </source>
</evidence>
<dbReference type="Pfam" id="PF00462">
    <property type="entry name" value="Glutaredoxin"/>
    <property type="match status" value="1"/>
</dbReference>
<dbReference type="EMBL" id="AJWJ01000449">
    <property type="protein sequence ID" value="KAF2070761.1"/>
    <property type="molecule type" value="Genomic_DNA"/>
</dbReference>
<accession>A0A8J4PQ17</accession>
<organism evidence="2 3">
    <name type="scientific">Polysphondylium violaceum</name>
    <dbReference type="NCBI Taxonomy" id="133409"/>
    <lineage>
        <taxon>Eukaryota</taxon>
        <taxon>Amoebozoa</taxon>
        <taxon>Evosea</taxon>
        <taxon>Eumycetozoa</taxon>
        <taxon>Dictyostelia</taxon>
        <taxon>Dictyosteliales</taxon>
        <taxon>Dictyosteliaceae</taxon>
        <taxon>Polysphondylium</taxon>
    </lineage>
</organism>
<gene>
    <name evidence="2" type="ORF">CYY_007924</name>
</gene>